<dbReference type="GO" id="GO:0031418">
    <property type="term" value="F:L-ascorbic acid binding"/>
    <property type="evidence" value="ECO:0007669"/>
    <property type="project" value="UniProtKB-KW"/>
</dbReference>
<gene>
    <name evidence="10" type="ORF">DA73_0244270</name>
    <name evidence="9" type="ORF">DA73_0400025675</name>
</gene>
<evidence type="ECO:0000313" key="10">
    <source>
        <dbReference type="EMBL" id="KIE07975.1"/>
    </source>
</evidence>
<keyword evidence="11" id="KW-1185">Reference proteome</keyword>
<dbReference type="RefSeq" id="WP_038083304.1">
    <property type="nucleotide sequence ID" value="NZ_JHEG04000001.1"/>
</dbReference>
<comment type="cofactor">
    <cofactor evidence="7">
        <name>Fe(2+)</name>
        <dbReference type="ChEBI" id="CHEBI:29033"/>
    </cofactor>
    <text evidence="7">Binds 1 Fe(2+) ion per subunit.</text>
</comment>
<dbReference type="AlphaFoldDB" id="A0A0C1R6J9"/>
<dbReference type="Proteomes" id="UP000029738">
    <property type="component" value="Unassembled WGS sequence"/>
</dbReference>
<accession>A0A0C1R6J9</accession>
<sequence length="222" mass="24899">MILCIDNVLTSDELDFLVSKLKNAEFIDGKNTAGWHAKLVKNNMQLPNNDLTQEMRGIVTQALKRNPLFQATVRPKIIQPIIFSCYEPGMYYGSHTDNALMGDGTFTRSDVSFTLFLSPASSYGGGELVIDTSLGEQTFKLDAGSMIVYPSSTLHRVETVTDGIRLAAISWVQSLIRDSAEREILFDLETVRQVIFQKYGKTPEFDLISKTHANLLRKWVDV</sequence>
<dbReference type="Gene3D" id="2.60.120.620">
    <property type="entry name" value="q2cbj1_9rhob like domain"/>
    <property type="match status" value="1"/>
</dbReference>
<evidence type="ECO:0000256" key="5">
    <source>
        <dbReference type="ARBA" id="ARBA00023002"/>
    </source>
</evidence>
<dbReference type="NCBIfam" id="NF003975">
    <property type="entry name" value="PRK05467.1-4"/>
    <property type="match status" value="1"/>
</dbReference>
<dbReference type="Pfam" id="PF13640">
    <property type="entry name" value="2OG-FeII_Oxy_3"/>
    <property type="match status" value="1"/>
</dbReference>
<evidence type="ECO:0000256" key="3">
    <source>
        <dbReference type="ARBA" id="ARBA00022896"/>
    </source>
</evidence>
<evidence type="ECO:0000256" key="6">
    <source>
        <dbReference type="ARBA" id="ARBA00023004"/>
    </source>
</evidence>
<feature type="binding site" evidence="7">
    <location>
        <position position="155"/>
    </location>
    <ligand>
        <name>Fe cation</name>
        <dbReference type="ChEBI" id="CHEBI:24875"/>
    </ligand>
</feature>
<evidence type="ECO:0000256" key="7">
    <source>
        <dbReference type="HAMAP-Rule" id="MF_00657"/>
    </source>
</evidence>
<dbReference type="GO" id="GO:0016706">
    <property type="term" value="F:2-oxoglutarate-dependent dioxygenase activity"/>
    <property type="evidence" value="ECO:0007669"/>
    <property type="project" value="UniProtKB-UniRule"/>
</dbReference>
<keyword evidence="4 7" id="KW-0223">Dioxygenase</keyword>
<dbReference type="EMBL" id="JHEG02000059">
    <property type="protein sequence ID" value="KIE07975.1"/>
    <property type="molecule type" value="Genomic_DNA"/>
</dbReference>
<feature type="binding site" evidence="7">
    <location>
        <position position="95"/>
    </location>
    <ligand>
        <name>Fe cation</name>
        <dbReference type="ChEBI" id="CHEBI:24875"/>
    </ligand>
</feature>
<evidence type="ECO:0000313" key="9">
    <source>
        <dbReference type="EMBL" id="KAF3888486.1"/>
    </source>
</evidence>
<proteinExistence type="inferred from homology"/>
<dbReference type="SMART" id="SM00702">
    <property type="entry name" value="P4Hc"/>
    <property type="match status" value="1"/>
</dbReference>
<dbReference type="GO" id="GO:0006974">
    <property type="term" value="P:DNA damage response"/>
    <property type="evidence" value="ECO:0007669"/>
    <property type="project" value="TreeGrafter"/>
</dbReference>
<dbReference type="InterPro" id="IPR006620">
    <property type="entry name" value="Pro_4_hyd_alph"/>
</dbReference>
<dbReference type="EMBL" id="JHEG04000001">
    <property type="protein sequence ID" value="KAF3888486.1"/>
    <property type="molecule type" value="Genomic_DNA"/>
</dbReference>
<evidence type="ECO:0000313" key="11">
    <source>
        <dbReference type="Proteomes" id="UP000029738"/>
    </source>
</evidence>
<dbReference type="PROSITE" id="PS51471">
    <property type="entry name" value="FE2OG_OXY"/>
    <property type="match status" value="1"/>
</dbReference>
<feature type="binding site" evidence="7">
    <location>
        <position position="165"/>
    </location>
    <ligand>
        <name>2-oxoglutarate</name>
        <dbReference type="ChEBI" id="CHEBI:16810"/>
    </ligand>
</feature>
<dbReference type="STRING" id="1479485.DA73_0244270"/>
<name>A0A0C1R6J9_9CYAN</name>
<dbReference type="PANTHER" id="PTHR41536">
    <property type="entry name" value="PKHD-TYPE HYDROXYLASE YBIX"/>
    <property type="match status" value="1"/>
</dbReference>
<feature type="domain" description="Fe2OG dioxygenase" evidence="8">
    <location>
        <begin position="76"/>
        <end position="174"/>
    </location>
</feature>
<reference evidence="10" key="1">
    <citation type="journal article" date="2015" name="Genome Announc.">
        <title>Draft Genome Sequence of Tolypothrix boutellei Strain VB521301.</title>
        <authorList>
            <person name="Chandrababunaidu M.M."/>
            <person name="Singh D."/>
            <person name="Sen D."/>
            <person name="Bhan S."/>
            <person name="Das S."/>
            <person name="Gupta A."/>
            <person name="Adhikary S.P."/>
            <person name="Tripathy S."/>
        </authorList>
    </citation>
    <scope>NUCLEOTIDE SEQUENCE</scope>
    <source>
        <strain evidence="10">VB521301</strain>
    </source>
</reference>
<evidence type="ECO:0000259" key="8">
    <source>
        <dbReference type="PROSITE" id="PS51471"/>
    </source>
</evidence>
<keyword evidence="5 7" id="KW-0560">Oxidoreductase</keyword>
<dbReference type="HAMAP" id="MF_00657">
    <property type="entry name" value="Hydroxyl_YbiX"/>
    <property type="match status" value="1"/>
</dbReference>
<dbReference type="PANTHER" id="PTHR41536:SF1">
    <property type="entry name" value="PKHD-TYPE HYDROXYLASE YBIX"/>
    <property type="match status" value="1"/>
</dbReference>
<dbReference type="GO" id="GO:0005506">
    <property type="term" value="F:iron ion binding"/>
    <property type="evidence" value="ECO:0007669"/>
    <property type="project" value="UniProtKB-UniRule"/>
</dbReference>
<comment type="cofactor">
    <cofactor evidence="1 7">
        <name>L-ascorbate</name>
        <dbReference type="ChEBI" id="CHEBI:38290"/>
    </cofactor>
</comment>
<organism evidence="10">
    <name type="scientific">Tolypothrix bouteillei VB521301</name>
    <dbReference type="NCBI Taxonomy" id="1479485"/>
    <lineage>
        <taxon>Bacteria</taxon>
        <taxon>Bacillati</taxon>
        <taxon>Cyanobacteriota</taxon>
        <taxon>Cyanophyceae</taxon>
        <taxon>Nostocales</taxon>
        <taxon>Tolypothrichaceae</taxon>
        <taxon>Tolypothrix</taxon>
    </lineage>
</organism>
<dbReference type="GO" id="GO:0006879">
    <property type="term" value="P:intracellular iron ion homeostasis"/>
    <property type="evidence" value="ECO:0007669"/>
    <property type="project" value="TreeGrafter"/>
</dbReference>
<keyword evidence="2 7" id="KW-0479">Metal-binding</keyword>
<dbReference type="InterPro" id="IPR044862">
    <property type="entry name" value="Pro_4_hyd_alph_FE2OG_OXY"/>
</dbReference>
<evidence type="ECO:0000256" key="1">
    <source>
        <dbReference type="ARBA" id="ARBA00001961"/>
    </source>
</evidence>
<feature type="binding site" evidence="7">
    <location>
        <position position="97"/>
    </location>
    <ligand>
        <name>Fe cation</name>
        <dbReference type="ChEBI" id="CHEBI:24875"/>
    </ligand>
</feature>
<dbReference type="NCBIfam" id="NF003974">
    <property type="entry name" value="PRK05467.1-3"/>
    <property type="match status" value="1"/>
</dbReference>
<keyword evidence="6 7" id="KW-0408">Iron</keyword>
<dbReference type="InterPro" id="IPR005123">
    <property type="entry name" value="Oxoglu/Fe-dep_dioxygenase_dom"/>
</dbReference>
<reference evidence="9" key="2">
    <citation type="submission" date="2019-11" db="EMBL/GenBank/DDBJ databases">
        <title>Improved Assembly of Tolypothrix boutellei genome.</title>
        <authorList>
            <person name="Sarangi A.N."/>
            <person name="Mukherjee M."/>
            <person name="Ghosh S."/>
            <person name="Singh D."/>
            <person name="Das A."/>
            <person name="Kant S."/>
            <person name="Prusty A."/>
            <person name="Tripathy S."/>
        </authorList>
    </citation>
    <scope>NUCLEOTIDE SEQUENCE</scope>
    <source>
        <strain evidence="9">VB521301</strain>
    </source>
</reference>
<evidence type="ECO:0000256" key="2">
    <source>
        <dbReference type="ARBA" id="ARBA00022723"/>
    </source>
</evidence>
<dbReference type="InterPro" id="IPR023550">
    <property type="entry name" value="PKHD_hydroxylase"/>
</dbReference>
<dbReference type="Gene3D" id="4.10.860.20">
    <property type="entry name" value="Rabenosyn, Rab binding domain"/>
    <property type="match status" value="1"/>
</dbReference>
<comment type="caution">
    <text evidence="10">The sequence shown here is derived from an EMBL/GenBank/DDBJ whole genome shotgun (WGS) entry which is preliminary data.</text>
</comment>
<keyword evidence="3 7" id="KW-0847">Vitamin C</keyword>
<evidence type="ECO:0000256" key="4">
    <source>
        <dbReference type="ARBA" id="ARBA00022964"/>
    </source>
</evidence>
<dbReference type="OrthoDB" id="9812472at2"/>
<protein>
    <submittedName>
        <fullName evidence="9">Fe2+-dependent dioxygenase</fullName>
    </submittedName>
    <submittedName>
        <fullName evidence="10">Nuclease PIN</fullName>
    </submittedName>
</protein>